<keyword evidence="2" id="KW-1185">Reference proteome</keyword>
<dbReference type="InterPro" id="IPR011050">
    <property type="entry name" value="Pectin_lyase_fold/virulence"/>
</dbReference>
<protein>
    <submittedName>
        <fullName evidence="1">Right-handed parallel beta-helix repeat-containing protein</fullName>
    </submittedName>
</protein>
<dbReference type="AlphaFoldDB" id="A0A7W2AHZ0"/>
<organism evidence="1 2">
    <name type="scientific">Thermoactinomyces daqus</name>
    <dbReference type="NCBI Taxonomy" id="1329516"/>
    <lineage>
        <taxon>Bacteria</taxon>
        <taxon>Bacillati</taxon>
        <taxon>Bacillota</taxon>
        <taxon>Bacilli</taxon>
        <taxon>Bacillales</taxon>
        <taxon>Thermoactinomycetaceae</taxon>
        <taxon>Thermoactinomyces</taxon>
    </lineage>
</organism>
<proteinExistence type="predicted"/>
<dbReference type="RefSeq" id="WP_033101789.1">
    <property type="nucleotide sequence ID" value="NZ_JACEIP010000008.1"/>
</dbReference>
<evidence type="ECO:0000313" key="1">
    <source>
        <dbReference type="EMBL" id="MBA4542700.1"/>
    </source>
</evidence>
<gene>
    <name evidence="1" type="ORF">H1164_07265</name>
</gene>
<dbReference type="EMBL" id="JACEIP010000008">
    <property type="protein sequence ID" value="MBA4542700.1"/>
    <property type="molecule type" value="Genomic_DNA"/>
</dbReference>
<dbReference type="OrthoDB" id="2985382at2"/>
<reference evidence="1 2" key="1">
    <citation type="submission" date="2020-07" db="EMBL/GenBank/DDBJ databases">
        <authorList>
            <person name="Feng H."/>
        </authorList>
    </citation>
    <scope>NUCLEOTIDE SEQUENCE [LARGE SCALE GENOMIC DNA]</scope>
    <source>
        <strain evidence="2">s-11</strain>
    </source>
</reference>
<dbReference type="SUPFAM" id="SSF51126">
    <property type="entry name" value="Pectin lyase-like"/>
    <property type="match status" value="1"/>
</dbReference>
<accession>A0A7W2AHZ0</accession>
<dbReference type="Proteomes" id="UP000530514">
    <property type="component" value="Unassembled WGS sequence"/>
</dbReference>
<evidence type="ECO:0000313" key="2">
    <source>
        <dbReference type="Proteomes" id="UP000530514"/>
    </source>
</evidence>
<dbReference type="Gene3D" id="2.160.20.10">
    <property type="entry name" value="Single-stranded right-handed beta-helix, Pectin lyase-like"/>
    <property type="match status" value="1"/>
</dbReference>
<name>A0A7W2AHZ0_9BACL</name>
<dbReference type="InterPro" id="IPR012334">
    <property type="entry name" value="Pectin_lyas_fold"/>
</dbReference>
<sequence>MEADSIRRICHLDQFPRCEGESDDTPRFRRAIEAVPDGGLLIIPDGHYFVKEIEIGKAVSLRFEGVALLEATDTSTRYLLKYAGKESPCGYVLAAPAARGDRSVMIAGSACDLQTGDMILLVDDTCRHSDHQAEVNAETHEIAAVQPAEKHTEIVLKDFVRLPKTISKTGRNLVKIEPLDHVTVENFRYRLKEGAVCGFGIWAKHMRHFRVSGLDGERSVESGIQVRRSLYVTVERFHLRNPQQIGSGQGYGIQFYGGNNHVIIRDGITWKMRHSVDLEGTFDALVENVTDYEGQGVSFLISHNGWCSDITFRQCQAIRSRSSGFVAESQGVPDPFSLFHHNIQILDCRWHRDRNPSDLAGYGFGVWFKCPVSGRISNFLARYGEGGSYTPGQDNGAIRLLPVGVDMTLEGIRGEGLRRGIILAHTGPSRQLSPSDSIHLQNVTLSHCFSALYIQHGTGKNLLIRDLTVHHIEKYLIEGNAVGGYRLFSIDGLTVTDSPNLTLFGAIPKPDVKKGLAGSLGHVRSDQECSLTDLKSGWSLTYEDIFLRGNGLSLTFSGRMEDSGANALPDGIIEGQTLTLISLSTKPFCIHSCNIRAKGNGTSLILSPENRSAMLCWQKGYWMEIM</sequence>
<comment type="caution">
    <text evidence="1">The sequence shown here is derived from an EMBL/GenBank/DDBJ whole genome shotgun (WGS) entry which is preliminary data.</text>
</comment>